<evidence type="ECO:0000256" key="3">
    <source>
        <dbReference type="ARBA" id="ARBA00022692"/>
    </source>
</evidence>
<feature type="transmembrane region" description="Helical" evidence="6">
    <location>
        <begin position="20"/>
        <end position="46"/>
    </location>
</feature>
<comment type="subcellular location">
    <subcellularLocation>
        <location evidence="1">Cell membrane</location>
        <topology evidence="1">Multi-pass membrane protein</topology>
    </subcellularLocation>
</comment>
<evidence type="ECO:0000256" key="6">
    <source>
        <dbReference type="SAM" id="Phobius"/>
    </source>
</evidence>
<feature type="transmembrane region" description="Helical" evidence="6">
    <location>
        <begin position="67"/>
        <end position="89"/>
    </location>
</feature>
<accession>A0A9D9HF20</accession>
<keyword evidence="3 6" id="KW-0812">Transmembrane</keyword>
<sequence length="780" mass="86158">MKTIFNIAKNELRQLFYSPIAWILIAIFYVQSGVAFSEVISMLLRYRSLGFGLGAVTSQIFMDAWSGIYPSVQGWLFLYVPLLTMGIISREKASGTDKLLLSSPVSEYQVVYGKFLAMAVCGLAMMSCLIIFIILCSVTVKAIDIGPVLSGFLGLYLLFLAYSAIGIFMSSVTRYQIIAAVGTIAILFGINYMPSVGQGIPVIREITYWIAVAGRADTFIMGMICSEDLIYFLAVTIYFLTLTVIRLKSAARDRGRLGNAVPWVVSTVALCAVGFISSMPVFKVYADTTRMKDCTLTEESQAVMEKLDGPLTITTYVNLLGPDHYYGLPRNYTRDVDRFAWYTRFKPEIKMKYVYYWHASESYPLDKNKKFKGLDEKGKAEKMADIERVSLKRFLTPEEIAPIAAKVGLEDEDYAFVRTIERADGSMSKLRLYDDQNKHPGEPEITAAMKRLVTDVPVVGVLAGHGERSISNIGDKGYFSFAESKTFRHALINQGFDVREVSIDGGGVPEDISILMIADPKEPFLESEIKALEKYVSGGGNLFVAAKYYNRDRLSPVMDMLGLEFLDGVIVQQSSIYAPDLSRCDISPEAVGVSKGFGPYIAQKKEVAGVGTMAILTDGASEKGFSVTPLATTDTLVTDTTRVWNELEYSGSVDAVPVFNPEKGERLLEKAPVAVAMERTAGGKRQRVVVLGNADMIANGELLLSRSGVNAANYCLIMEPSRYLSEGEFPIFAERHAGPDNELKYIGRGARRPVKWIFNIVLPLAVVLCGAIVLVRRKSR</sequence>
<feature type="transmembrane region" description="Helical" evidence="6">
    <location>
        <begin position="175"/>
        <end position="194"/>
    </location>
</feature>
<dbReference type="GO" id="GO:0140359">
    <property type="term" value="F:ABC-type transporter activity"/>
    <property type="evidence" value="ECO:0007669"/>
    <property type="project" value="InterPro"/>
</dbReference>
<feature type="transmembrane region" description="Helical" evidence="6">
    <location>
        <begin position="206"/>
        <end position="224"/>
    </location>
</feature>
<feature type="domain" description="ABC-type uncharacterised transport system" evidence="7">
    <location>
        <begin position="457"/>
        <end position="547"/>
    </location>
</feature>
<reference evidence="8" key="2">
    <citation type="journal article" date="2021" name="PeerJ">
        <title>Extensive microbial diversity within the chicken gut microbiome revealed by metagenomics and culture.</title>
        <authorList>
            <person name="Gilroy R."/>
            <person name="Ravi A."/>
            <person name="Getino M."/>
            <person name="Pursley I."/>
            <person name="Horton D.L."/>
            <person name="Alikhan N.F."/>
            <person name="Baker D."/>
            <person name="Gharbi K."/>
            <person name="Hall N."/>
            <person name="Watson M."/>
            <person name="Adriaenssens E.M."/>
            <person name="Foster-Nyarko E."/>
            <person name="Jarju S."/>
            <person name="Secka A."/>
            <person name="Antonio M."/>
            <person name="Oren A."/>
            <person name="Chaudhuri R.R."/>
            <person name="La Ragione R."/>
            <person name="Hildebrand F."/>
            <person name="Pallen M.J."/>
        </authorList>
    </citation>
    <scope>NUCLEOTIDE SEQUENCE</scope>
    <source>
        <strain evidence="8">20514</strain>
    </source>
</reference>
<evidence type="ECO:0000256" key="2">
    <source>
        <dbReference type="ARBA" id="ARBA00022475"/>
    </source>
</evidence>
<feature type="transmembrane region" description="Helical" evidence="6">
    <location>
        <begin position="148"/>
        <end position="169"/>
    </location>
</feature>
<dbReference type="PANTHER" id="PTHR30294:SF29">
    <property type="entry name" value="MULTIDRUG ABC TRANSPORTER PERMEASE YBHS-RELATED"/>
    <property type="match status" value="1"/>
</dbReference>
<feature type="transmembrane region" description="Helical" evidence="6">
    <location>
        <begin position="109"/>
        <end position="136"/>
    </location>
</feature>
<evidence type="ECO:0000313" key="8">
    <source>
        <dbReference type="EMBL" id="MBO8449011.1"/>
    </source>
</evidence>
<evidence type="ECO:0000313" key="9">
    <source>
        <dbReference type="Proteomes" id="UP000810252"/>
    </source>
</evidence>
<dbReference type="AlphaFoldDB" id="A0A9D9HF20"/>
<evidence type="ECO:0000256" key="4">
    <source>
        <dbReference type="ARBA" id="ARBA00022989"/>
    </source>
</evidence>
<keyword evidence="5 6" id="KW-0472">Membrane</keyword>
<comment type="caution">
    <text evidence="8">The sequence shown here is derived from an EMBL/GenBank/DDBJ whole genome shotgun (WGS) entry which is preliminary data.</text>
</comment>
<protein>
    <submittedName>
        <fullName evidence="8">Gldg family protein</fullName>
    </submittedName>
</protein>
<dbReference type="GO" id="GO:0005886">
    <property type="term" value="C:plasma membrane"/>
    <property type="evidence" value="ECO:0007669"/>
    <property type="project" value="UniProtKB-SubCell"/>
</dbReference>
<dbReference type="InterPro" id="IPR019196">
    <property type="entry name" value="ABC_transp_unknown"/>
</dbReference>
<name>A0A9D9HF20_9BACT</name>
<dbReference type="Pfam" id="PF12679">
    <property type="entry name" value="ABC2_membrane_2"/>
    <property type="match status" value="1"/>
</dbReference>
<evidence type="ECO:0000256" key="1">
    <source>
        <dbReference type="ARBA" id="ARBA00004651"/>
    </source>
</evidence>
<feature type="transmembrane region" description="Helical" evidence="6">
    <location>
        <begin position="230"/>
        <end position="248"/>
    </location>
</feature>
<organism evidence="8 9">
    <name type="scientific">Candidatus Cryptobacteroides merdigallinarum</name>
    <dbReference type="NCBI Taxonomy" id="2840770"/>
    <lineage>
        <taxon>Bacteria</taxon>
        <taxon>Pseudomonadati</taxon>
        <taxon>Bacteroidota</taxon>
        <taxon>Bacteroidia</taxon>
        <taxon>Bacteroidales</taxon>
        <taxon>Candidatus Cryptobacteroides</taxon>
    </lineage>
</organism>
<dbReference type="Proteomes" id="UP000810252">
    <property type="component" value="Unassembled WGS sequence"/>
</dbReference>
<feature type="transmembrane region" description="Helical" evidence="6">
    <location>
        <begin position="756"/>
        <end position="775"/>
    </location>
</feature>
<dbReference type="InterPro" id="IPR051449">
    <property type="entry name" value="ABC-2_transporter_component"/>
</dbReference>
<keyword evidence="2" id="KW-1003">Cell membrane</keyword>
<evidence type="ECO:0000259" key="7">
    <source>
        <dbReference type="Pfam" id="PF09822"/>
    </source>
</evidence>
<keyword evidence="4 6" id="KW-1133">Transmembrane helix</keyword>
<gene>
    <name evidence="8" type="ORF">IAC29_07055</name>
</gene>
<dbReference type="PANTHER" id="PTHR30294">
    <property type="entry name" value="MEMBRANE COMPONENT OF ABC TRANSPORTER YHHJ-RELATED"/>
    <property type="match status" value="1"/>
</dbReference>
<proteinExistence type="predicted"/>
<reference evidence="8" key="1">
    <citation type="submission" date="2020-10" db="EMBL/GenBank/DDBJ databases">
        <authorList>
            <person name="Gilroy R."/>
        </authorList>
    </citation>
    <scope>NUCLEOTIDE SEQUENCE</scope>
    <source>
        <strain evidence="8">20514</strain>
    </source>
</reference>
<feature type="transmembrane region" description="Helical" evidence="6">
    <location>
        <begin position="260"/>
        <end position="282"/>
    </location>
</feature>
<dbReference type="Pfam" id="PF09822">
    <property type="entry name" value="ABC_transp_aux"/>
    <property type="match status" value="1"/>
</dbReference>
<dbReference type="EMBL" id="JADIMQ010000100">
    <property type="protein sequence ID" value="MBO8449011.1"/>
    <property type="molecule type" value="Genomic_DNA"/>
</dbReference>
<evidence type="ECO:0000256" key="5">
    <source>
        <dbReference type="ARBA" id="ARBA00023136"/>
    </source>
</evidence>